<dbReference type="PANTHER" id="PTHR39158:SF1">
    <property type="entry name" value="DNAJ HOMOLOG SUBFAMILY C MEMBER 28"/>
    <property type="match status" value="1"/>
</dbReference>
<dbReference type="EMBL" id="MAMP01000012">
    <property type="protein sequence ID" value="OES45658.1"/>
    <property type="molecule type" value="Genomic_DNA"/>
</dbReference>
<dbReference type="AlphaFoldDB" id="A0A1E7DSJ8"/>
<dbReference type="InterPro" id="IPR018961">
    <property type="entry name" value="DnaJ_homolog_subfam-C_membr-28"/>
</dbReference>
<dbReference type="InterPro" id="IPR052573">
    <property type="entry name" value="DnaJ_C_subfamily_28"/>
</dbReference>
<dbReference type="Proteomes" id="UP000095658">
    <property type="component" value="Unassembled WGS sequence"/>
</dbReference>
<keyword evidence="3" id="KW-1185">Reference proteome</keyword>
<name>A0A1E7DSJ8_9BACI</name>
<dbReference type="PANTHER" id="PTHR39158">
    <property type="entry name" value="OS08G0560600 PROTEIN"/>
    <property type="match status" value="1"/>
</dbReference>
<comment type="caution">
    <text evidence="2">The sequence shown here is derived from an EMBL/GenBank/DDBJ whole genome shotgun (WGS) entry which is preliminary data.</text>
</comment>
<dbReference type="Pfam" id="PF09350">
    <property type="entry name" value="DJC28_CD"/>
    <property type="match status" value="1"/>
</dbReference>
<dbReference type="RefSeq" id="WP_069937655.1">
    <property type="nucleotide sequence ID" value="NZ_MAMP01000012.1"/>
</dbReference>
<reference evidence="2 3" key="1">
    <citation type="submission" date="2016-06" db="EMBL/GenBank/DDBJ databases">
        <title>Domibacillus iocasae genome sequencing.</title>
        <authorList>
            <person name="Verma A."/>
            <person name="Pal Y."/>
            <person name="Ojha A.K."/>
            <person name="Krishnamurthi S."/>
        </authorList>
    </citation>
    <scope>NUCLEOTIDE SEQUENCE [LARGE SCALE GENOMIC DNA]</scope>
    <source>
        <strain evidence="2 3">DSM 29979</strain>
    </source>
</reference>
<feature type="domain" description="DnaJ homologue subfamily C member 28 conserved" evidence="1">
    <location>
        <begin position="6"/>
        <end position="72"/>
    </location>
</feature>
<dbReference type="STRING" id="1714016.BA724_02270"/>
<organism evidence="2 3">
    <name type="scientific">Domibacillus iocasae</name>
    <dbReference type="NCBI Taxonomy" id="1714016"/>
    <lineage>
        <taxon>Bacteria</taxon>
        <taxon>Bacillati</taxon>
        <taxon>Bacillota</taxon>
        <taxon>Bacilli</taxon>
        <taxon>Bacillales</taxon>
        <taxon>Bacillaceae</taxon>
        <taxon>Domibacillus</taxon>
    </lineage>
</organism>
<protein>
    <recommendedName>
        <fullName evidence="1">DnaJ homologue subfamily C member 28 conserved domain-containing protein</fullName>
    </recommendedName>
</protein>
<accession>A0A1E7DSJ8</accession>
<evidence type="ECO:0000313" key="2">
    <source>
        <dbReference type="EMBL" id="OES45658.1"/>
    </source>
</evidence>
<evidence type="ECO:0000313" key="3">
    <source>
        <dbReference type="Proteomes" id="UP000095658"/>
    </source>
</evidence>
<evidence type="ECO:0000259" key="1">
    <source>
        <dbReference type="Pfam" id="PF09350"/>
    </source>
</evidence>
<gene>
    <name evidence="2" type="ORF">BA724_02270</name>
</gene>
<sequence>MDSFRIAEERIKKALEEGMFDNLPGAGKPLPKDELEHLPPELRMPVRMMKNAGFTPEDANLRQDMRNLERLINDCVDPEQKRDLKQQLDEKLLRYNQMLSKKRINTNSSIFKNYEQRIEKKLFGK</sequence>
<dbReference type="OrthoDB" id="9798476at2"/>
<proteinExistence type="predicted"/>